<feature type="region of interest" description="Disordered" evidence="2">
    <location>
        <begin position="32"/>
        <end position="129"/>
    </location>
</feature>
<dbReference type="AlphaFoldDB" id="A0A8J2KEX4"/>
<evidence type="ECO:0000256" key="1">
    <source>
        <dbReference type="SAM" id="Coils"/>
    </source>
</evidence>
<feature type="compositionally biased region" description="Basic and acidic residues" evidence="2">
    <location>
        <begin position="96"/>
        <end position="108"/>
    </location>
</feature>
<keyword evidence="1" id="KW-0175">Coiled coil</keyword>
<name>A0A8J2KEX4_9HEXA</name>
<sequence>MVDQIFEIQWDKSTDETYVGKVLHVGSRAKMSKQAADLASDAADASILTDEGDGRSSRSKKKQKMAHLDSEKVTTTIKGGQHDEVNNFQPFLSEDEMNRMDVSEDRSPMNESEESPATTSSEDSVMESDLIRDLRSKLRQKERRISELKKELSQFRQAEDNSVTIDIEASRRNSKTTIECFALQRLQRIYHPQVQDQWKYH</sequence>
<feature type="coiled-coil region" evidence="1">
    <location>
        <begin position="131"/>
        <end position="158"/>
    </location>
</feature>
<comment type="caution">
    <text evidence="3">The sequence shown here is derived from an EMBL/GenBank/DDBJ whole genome shotgun (WGS) entry which is preliminary data.</text>
</comment>
<gene>
    <name evidence="3" type="ORF">AFUS01_LOCUS14184</name>
</gene>
<evidence type="ECO:0000313" key="4">
    <source>
        <dbReference type="Proteomes" id="UP000708208"/>
    </source>
</evidence>
<evidence type="ECO:0000313" key="3">
    <source>
        <dbReference type="EMBL" id="CAG7725215.1"/>
    </source>
</evidence>
<proteinExistence type="predicted"/>
<keyword evidence="4" id="KW-1185">Reference proteome</keyword>
<dbReference type="Proteomes" id="UP000708208">
    <property type="component" value="Unassembled WGS sequence"/>
</dbReference>
<dbReference type="EMBL" id="CAJVCH010118920">
    <property type="protein sequence ID" value="CAG7725215.1"/>
    <property type="molecule type" value="Genomic_DNA"/>
</dbReference>
<reference evidence="3" key="1">
    <citation type="submission" date="2021-06" db="EMBL/GenBank/DDBJ databases">
        <authorList>
            <person name="Hodson N. C."/>
            <person name="Mongue J. A."/>
            <person name="Jaron S. K."/>
        </authorList>
    </citation>
    <scope>NUCLEOTIDE SEQUENCE</scope>
</reference>
<organism evidence="3 4">
    <name type="scientific">Allacma fusca</name>
    <dbReference type="NCBI Taxonomy" id="39272"/>
    <lineage>
        <taxon>Eukaryota</taxon>
        <taxon>Metazoa</taxon>
        <taxon>Ecdysozoa</taxon>
        <taxon>Arthropoda</taxon>
        <taxon>Hexapoda</taxon>
        <taxon>Collembola</taxon>
        <taxon>Symphypleona</taxon>
        <taxon>Sminthuridae</taxon>
        <taxon>Allacma</taxon>
    </lineage>
</organism>
<protein>
    <submittedName>
        <fullName evidence="3">Uncharacterized protein</fullName>
    </submittedName>
</protein>
<feature type="compositionally biased region" description="Low complexity" evidence="2">
    <location>
        <begin position="35"/>
        <end position="46"/>
    </location>
</feature>
<accession>A0A8J2KEX4</accession>
<evidence type="ECO:0000256" key="2">
    <source>
        <dbReference type="SAM" id="MobiDB-lite"/>
    </source>
</evidence>